<dbReference type="AlphaFoldDB" id="A0AAE2YSE4"/>
<organism evidence="2 3">
    <name type="scientific">Igneacidithiobacillus copahuensis</name>
    <dbReference type="NCBI Taxonomy" id="2724909"/>
    <lineage>
        <taxon>Bacteria</taxon>
        <taxon>Pseudomonadati</taxon>
        <taxon>Pseudomonadota</taxon>
        <taxon>Acidithiobacillia</taxon>
        <taxon>Acidithiobacillales</taxon>
        <taxon>Acidithiobacillaceae</taxon>
        <taxon>Igneacidithiobacillus</taxon>
    </lineage>
</organism>
<feature type="compositionally biased region" description="Pro residues" evidence="1">
    <location>
        <begin position="167"/>
        <end position="182"/>
    </location>
</feature>
<comment type="caution">
    <text evidence="2">The sequence shown here is derived from an EMBL/GenBank/DDBJ whole genome shotgun (WGS) entry which is preliminary data.</text>
</comment>
<name>A0AAE2YSE4_9PROT</name>
<gene>
    <name evidence="2" type="ORF">HFQ13_13325</name>
</gene>
<dbReference type="RefSeq" id="WP_215885788.1">
    <property type="nucleotide sequence ID" value="NZ_JAAXYO010000182.1"/>
</dbReference>
<dbReference type="Proteomes" id="UP001197378">
    <property type="component" value="Unassembled WGS sequence"/>
</dbReference>
<sequence>MGWIAMGWFSLGRESLVRLEQSHVALGPDVTYGLVVSGGEILMSSKKAYQSIARLSIAAALCMISSSAFAWGPWGGWGPWGDSAGPFSGFGGPFTGSMGPWSMGSMRIQRPYGGPMRFSTGTYEAYNGPYQGYYGGAGYQGGGYPPENAYYGYPDEGARWNSSASAPPVPRDVPPPPGPFLP</sequence>
<proteinExistence type="predicted"/>
<protein>
    <submittedName>
        <fullName evidence="2">Uncharacterized protein</fullName>
    </submittedName>
</protein>
<evidence type="ECO:0000313" key="2">
    <source>
        <dbReference type="EMBL" id="MBU2789173.1"/>
    </source>
</evidence>
<keyword evidence="3" id="KW-1185">Reference proteome</keyword>
<evidence type="ECO:0000313" key="3">
    <source>
        <dbReference type="Proteomes" id="UP001197378"/>
    </source>
</evidence>
<feature type="region of interest" description="Disordered" evidence="1">
    <location>
        <begin position="161"/>
        <end position="182"/>
    </location>
</feature>
<dbReference type="EMBL" id="JAAXYO010000182">
    <property type="protein sequence ID" value="MBU2789173.1"/>
    <property type="molecule type" value="Genomic_DNA"/>
</dbReference>
<accession>A0AAE2YSE4</accession>
<evidence type="ECO:0000256" key="1">
    <source>
        <dbReference type="SAM" id="MobiDB-lite"/>
    </source>
</evidence>
<reference evidence="2" key="1">
    <citation type="journal article" date="2021" name="ISME J.">
        <title>Genomic evolution of the class Acidithiobacillia: deep-branching Proteobacteria living in extreme acidic conditions.</title>
        <authorList>
            <person name="Moya-Beltran A."/>
            <person name="Beard S."/>
            <person name="Rojas-Villalobos C."/>
            <person name="Issotta F."/>
            <person name="Gallardo Y."/>
            <person name="Ulloa R."/>
            <person name="Giaveno A."/>
            <person name="Degli Esposti M."/>
            <person name="Johnson D.B."/>
            <person name="Quatrini R."/>
        </authorList>
    </citation>
    <scope>NUCLEOTIDE SEQUENCE</scope>
    <source>
        <strain evidence="2">VAN18-1</strain>
    </source>
</reference>